<feature type="compositionally biased region" description="Basic and acidic residues" evidence="1">
    <location>
        <begin position="1"/>
        <end position="29"/>
    </location>
</feature>
<name>A0ABS1K2C6_9MICC</name>
<feature type="compositionally biased region" description="Basic and acidic residues" evidence="1">
    <location>
        <begin position="82"/>
        <end position="93"/>
    </location>
</feature>
<comment type="caution">
    <text evidence="2">The sequence shown here is derived from an EMBL/GenBank/DDBJ whole genome shotgun (WGS) entry which is preliminary data.</text>
</comment>
<organism evidence="2 3">
    <name type="scientific">Sinomonas cellulolyticus</name>
    <dbReference type="NCBI Taxonomy" id="2801916"/>
    <lineage>
        <taxon>Bacteria</taxon>
        <taxon>Bacillati</taxon>
        <taxon>Actinomycetota</taxon>
        <taxon>Actinomycetes</taxon>
        <taxon>Micrococcales</taxon>
        <taxon>Micrococcaceae</taxon>
        <taxon>Sinomonas</taxon>
    </lineage>
</organism>
<feature type="region of interest" description="Disordered" evidence="1">
    <location>
        <begin position="76"/>
        <end position="106"/>
    </location>
</feature>
<sequence length="106" mass="11580">MTHEDHDSLHRHEPGKPVPRDLENERDADGPADVTPSAQGLGAVWGDAERTPNPGPVKPPSADDVARMQAVAEEYTMETTEEGERYLTPRDVDAESPATTDEYPDS</sequence>
<keyword evidence="3" id="KW-1185">Reference proteome</keyword>
<dbReference type="Proteomes" id="UP000639051">
    <property type="component" value="Unassembled WGS sequence"/>
</dbReference>
<reference evidence="2 3" key="1">
    <citation type="submission" date="2021-01" db="EMBL/GenBank/DDBJ databases">
        <title>Genome public.</title>
        <authorList>
            <person name="Liu C."/>
            <person name="Sun Q."/>
        </authorList>
    </citation>
    <scope>NUCLEOTIDE SEQUENCE [LARGE SCALE GENOMIC DNA]</scope>
    <source>
        <strain evidence="2 3">JC656</strain>
    </source>
</reference>
<protein>
    <recommendedName>
        <fullName evidence="4">DUF5709 domain-containing protein</fullName>
    </recommendedName>
</protein>
<gene>
    <name evidence="2" type="ORF">JJE72_09880</name>
</gene>
<evidence type="ECO:0008006" key="4">
    <source>
        <dbReference type="Google" id="ProtNLM"/>
    </source>
</evidence>
<dbReference type="RefSeq" id="WP_189692368.1">
    <property type="nucleotide sequence ID" value="NZ_BNCM01000002.1"/>
</dbReference>
<proteinExistence type="predicted"/>
<evidence type="ECO:0000256" key="1">
    <source>
        <dbReference type="SAM" id="MobiDB-lite"/>
    </source>
</evidence>
<accession>A0ABS1K2C6</accession>
<evidence type="ECO:0000313" key="2">
    <source>
        <dbReference type="EMBL" id="MBL0705816.1"/>
    </source>
</evidence>
<feature type="region of interest" description="Disordered" evidence="1">
    <location>
        <begin position="1"/>
        <end position="64"/>
    </location>
</feature>
<dbReference type="EMBL" id="JAERRC010000024">
    <property type="protein sequence ID" value="MBL0705816.1"/>
    <property type="molecule type" value="Genomic_DNA"/>
</dbReference>
<evidence type="ECO:0000313" key="3">
    <source>
        <dbReference type="Proteomes" id="UP000639051"/>
    </source>
</evidence>